<dbReference type="PANTHER" id="PTHR47796:SF1">
    <property type="entry name" value="OS08G0500800 PROTEIN"/>
    <property type="match status" value="1"/>
</dbReference>
<protein>
    <recommendedName>
        <fullName evidence="1">WLM domain-containing protein</fullName>
    </recommendedName>
</protein>
<sequence>MSGSITVTFRGKPYQIEIDPATATLGQLCSAVQEAIPGLAPHTLKLLLSKSRSQTLQLQQQQQLLLGDAGVQPCARLMLLGSYTAELASLQASSAAEASLRLPGFEYEAARAAQRRRCGGSTGAAAAAAAAAAGKFASFQQLPLPPGAPPSAPTPSAALALLHRLASDPAITHVMTSHGWRVGLLSEMPPEGRVGVSAVCVLGFNVNRGQEISLRLRTDDYRGFRKYLRIRETLLHELAHMVHDDHDAHFKALNSLLNREVAQYEAAAAAGGRTLAAGGVFDSSWLGDEEEDGQAAAAAAAVAAAAKGRVLADGAAAGAEKQLVWQQAAVPAGQGGLGLQAEGAAGVPEPVLVYARHDPGLLWLVLSVVKDAEGRLMDSS</sequence>
<dbReference type="InterPro" id="IPR013536">
    <property type="entry name" value="WLM_dom"/>
</dbReference>
<dbReference type="PANTHER" id="PTHR47796">
    <property type="entry name" value="ZINC METALLOPROTEINASE-LIKE PROTEIN"/>
    <property type="match status" value="1"/>
</dbReference>
<dbReference type="Pfam" id="PF08325">
    <property type="entry name" value="WLM"/>
    <property type="match status" value="1"/>
</dbReference>
<keyword evidence="3" id="KW-1185">Reference proteome</keyword>
<gene>
    <name evidence="2" type="ORF">OEZ85_007867</name>
</gene>
<dbReference type="EMBL" id="CP126208">
    <property type="protein sequence ID" value="WIA08430.1"/>
    <property type="molecule type" value="Genomic_DNA"/>
</dbReference>
<reference evidence="2 3" key="1">
    <citation type="submission" date="2023-05" db="EMBL/GenBank/DDBJ databases">
        <title>A 100% complete, gapless, phased diploid assembly of the Scenedesmus obliquus UTEX 3031 genome.</title>
        <authorList>
            <person name="Biondi T.C."/>
            <person name="Hanschen E.R."/>
            <person name="Kwon T."/>
            <person name="Eng W."/>
            <person name="Kruse C.P.S."/>
            <person name="Koehler S.I."/>
            <person name="Kunde Y."/>
            <person name="Gleasner C.D."/>
            <person name="You Mak K.T."/>
            <person name="Polle J."/>
            <person name="Hovde B.T."/>
            <person name="Starkenburg S.R."/>
        </authorList>
    </citation>
    <scope>NUCLEOTIDE SEQUENCE [LARGE SCALE GENOMIC DNA]</scope>
    <source>
        <strain evidence="2 3">DOE0152z</strain>
    </source>
</reference>
<accession>A0ABY8THI3</accession>
<proteinExistence type="predicted"/>
<name>A0ABY8THI3_TETOB</name>
<organism evidence="2 3">
    <name type="scientific">Tetradesmus obliquus</name>
    <name type="common">Green alga</name>
    <name type="synonym">Acutodesmus obliquus</name>
    <dbReference type="NCBI Taxonomy" id="3088"/>
    <lineage>
        <taxon>Eukaryota</taxon>
        <taxon>Viridiplantae</taxon>
        <taxon>Chlorophyta</taxon>
        <taxon>core chlorophytes</taxon>
        <taxon>Chlorophyceae</taxon>
        <taxon>CS clade</taxon>
        <taxon>Sphaeropleales</taxon>
        <taxon>Scenedesmaceae</taxon>
        <taxon>Tetradesmus</taxon>
    </lineage>
</organism>
<dbReference type="PROSITE" id="PS51397">
    <property type="entry name" value="WLM"/>
    <property type="match status" value="1"/>
</dbReference>
<evidence type="ECO:0000313" key="3">
    <source>
        <dbReference type="Proteomes" id="UP001244341"/>
    </source>
</evidence>
<dbReference type="Gene3D" id="3.10.20.90">
    <property type="entry name" value="Phosphatidylinositol 3-kinase Catalytic Subunit, Chain A, domain 1"/>
    <property type="match status" value="1"/>
</dbReference>
<dbReference type="Proteomes" id="UP001244341">
    <property type="component" value="Chromosome 1b"/>
</dbReference>
<feature type="domain" description="WLM" evidence="1">
    <location>
        <begin position="130"/>
        <end position="324"/>
    </location>
</feature>
<evidence type="ECO:0000313" key="2">
    <source>
        <dbReference type="EMBL" id="WIA08430.1"/>
    </source>
</evidence>
<evidence type="ECO:0000259" key="1">
    <source>
        <dbReference type="PROSITE" id="PS51397"/>
    </source>
</evidence>